<dbReference type="InterPro" id="IPR029058">
    <property type="entry name" value="AB_hydrolase_fold"/>
</dbReference>
<evidence type="ECO:0000313" key="5">
    <source>
        <dbReference type="Proteomes" id="UP000031408"/>
    </source>
</evidence>
<evidence type="ECO:0000313" key="4">
    <source>
        <dbReference type="EMBL" id="KIC93303.1"/>
    </source>
</evidence>
<evidence type="ECO:0000256" key="1">
    <source>
        <dbReference type="SAM" id="SignalP"/>
    </source>
</evidence>
<organism evidence="4 5">
    <name type="scientific">Flavihumibacter solisilvae</name>
    <dbReference type="NCBI Taxonomy" id="1349421"/>
    <lineage>
        <taxon>Bacteria</taxon>
        <taxon>Pseudomonadati</taxon>
        <taxon>Bacteroidota</taxon>
        <taxon>Chitinophagia</taxon>
        <taxon>Chitinophagales</taxon>
        <taxon>Chitinophagaceae</taxon>
        <taxon>Flavihumibacter</taxon>
    </lineage>
</organism>
<dbReference type="GO" id="GO:0008239">
    <property type="term" value="F:dipeptidyl-peptidase activity"/>
    <property type="evidence" value="ECO:0007669"/>
    <property type="project" value="TreeGrafter"/>
</dbReference>
<dbReference type="Pfam" id="PF00326">
    <property type="entry name" value="Peptidase_S9"/>
    <property type="match status" value="1"/>
</dbReference>
<feature type="domain" description="Dipeptidylpeptidase IV N-terminal" evidence="3">
    <location>
        <begin position="327"/>
        <end position="503"/>
    </location>
</feature>
<accession>A0A0C1LCR8</accession>
<sequence length="790" mass="89355">MKRMVLPLLLMFSLAGQTQQPAPELTVDMIMRDPKWIGTSPSNPFWSNEGRLYFSWNPEKALSDSLYFAMPGASPVKASWADRQALVDHADCEYNKAGNAYTYVKNGDVFYVTLKPFRQLKVTQTLEPETMSHFAFNDMKLVFLRSQNLFSWDLKTGETVQLTNFQKGAAPAKDAKKDGIQEKWLKDDQLKYFEVLRLRKNKREVGDSLQKQFSGKPLRAIYLEEKNVGMVSISADGRFISYRLTKPAVSARSTIVPNYVTESGFTEDIPARTKVGAPSTSQELFIFDTRLDTIFQVTTDSLPGIRNAPEYFKDYPGQQADQQKKNAPRTSNFTALTWSPSGYRAVADIRSTDNKDRWLVLVNGLTGKYSVLDHQHDSAWIGGPGIGGSYGGGNYGWLDAEHFWFQSEKTGFSHLYRVSVSTAEIRPLTSGKFEIQNARLSANRQFFYLTSNEVHPGEQHFYRLPVNGGTMERITSMTGANQVTISPDEKKVAILYSYSNKPWELYLQDNKPGSKAVQVTNKAVSEAFAGYPWRDPELVTFKARDGATVYARLYKPSNPHPSRPAVIFVHGAGYLQNVHKWWSSYFREYMFHNLLADKGYTVLDIDYRASSGYGRDWRTGIYRFMGGKDLTDHIDGAGWLVNNQGVNARNIGIYGGSYGGFITLMAMFTTPGVFASGAALRPVTDWAHYNHGYTSNILNEPVTDSIAYRRSSPIYHAEGFKGNLLICHGMVDVNVHYEDVVRLGQRLIELGKENWEIASYPVEDHGFVEPSSWTDEYKRILKLFEQTLKQ</sequence>
<dbReference type="OrthoDB" id="9812921at2"/>
<dbReference type="InterPro" id="IPR001375">
    <property type="entry name" value="Peptidase_S9_cat"/>
</dbReference>
<dbReference type="InterPro" id="IPR050278">
    <property type="entry name" value="Serine_Prot_S9B/DPPIV"/>
</dbReference>
<dbReference type="Proteomes" id="UP000031408">
    <property type="component" value="Unassembled WGS sequence"/>
</dbReference>
<feature type="domain" description="Peptidase S9 prolyl oligopeptidase catalytic" evidence="2">
    <location>
        <begin position="593"/>
        <end position="789"/>
    </location>
</feature>
<gene>
    <name evidence="4" type="ORF">OI18_18845</name>
</gene>
<dbReference type="Gene3D" id="3.40.50.1820">
    <property type="entry name" value="alpha/beta hydrolase"/>
    <property type="match status" value="1"/>
</dbReference>
<dbReference type="SUPFAM" id="SSF82171">
    <property type="entry name" value="DPP6 N-terminal domain-like"/>
    <property type="match status" value="1"/>
</dbReference>
<keyword evidence="5" id="KW-1185">Reference proteome</keyword>
<name>A0A0C1LCR8_9BACT</name>
<dbReference type="PANTHER" id="PTHR11731">
    <property type="entry name" value="PROTEASE FAMILY S9B,C DIPEPTIDYL-PEPTIDASE IV-RELATED"/>
    <property type="match status" value="1"/>
</dbReference>
<dbReference type="Gene3D" id="2.140.10.30">
    <property type="entry name" value="Dipeptidylpeptidase IV, N-terminal domain"/>
    <property type="match status" value="2"/>
</dbReference>
<reference evidence="4 5" key="1">
    <citation type="submission" date="2014-11" db="EMBL/GenBank/DDBJ databases">
        <title>Genome sequence of Flavihumibacter solisilvae 3-3.</title>
        <authorList>
            <person name="Zhou G."/>
            <person name="Li M."/>
            <person name="Wang G."/>
        </authorList>
    </citation>
    <scope>NUCLEOTIDE SEQUENCE [LARGE SCALE GENOMIC DNA]</scope>
    <source>
        <strain evidence="4 5">3-3</strain>
    </source>
</reference>
<dbReference type="GO" id="GO:0006508">
    <property type="term" value="P:proteolysis"/>
    <property type="evidence" value="ECO:0007669"/>
    <property type="project" value="InterPro"/>
</dbReference>
<dbReference type="AlphaFoldDB" id="A0A0C1LCR8"/>
<proteinExistence type="predicted"/>
<feature type="signal peptide" evidence="1">
    <location>
        <begin position="1"/>
        <end position="18"/>
    </location>
</feature>
<keyword evidence="1" id="KW-0732">Signal</keyword>
<dbReference type="Pfam" id="PF00930">
    <property type="entry name" value="DPPIV_N"/>
    <property type="match status" value="1"/>
</dbReference>
<evidence type="ECO:0000259" key="2">
    <source>
        <dbReference type="Pfam" id="PF00326"/>
    </source>
</evidence>
<feature type="chain" id="PRO_5002148949" evidence="1">
    <location>
        <begin position="19"/>
        <end position="790"/>
    </location>
</feature>
<protein>
    <submittedName>
        <fullName evidence="4">Peptidase S9</fullName>
    </submittedName>
</protein>
<dbReference type="RefSeq" id="WP_039142616.1">
    <property type="nucleotide sequence ID" value="NZ_JSVC01000021.1"/>
</dbReference>
<dbReference type="PANTHER" id="PTHR11731:SF193">
    <property type="entry name" value="DIPEPTIDYL PEPTIDASE 9"/>
    <property type="match status" value="1"/>
</dbReference>
<dbReference type="EMBL" id="JSVC01000021">
    <property type="protein sequence ID" value="KIC93303.1"/>
    <property type="molecule type" value="Genomic_DNA"/>
</dbReference>
<dbReference type="SUPFAM" id="SSF53474">
    <property type="entry name" value="alpha/beta-Hydrolases"/>
    <property type="match status" value="1"/>
</dbReference>
<dbReference type="InterPro" id="IPR002469">
    <property type="entry name" value="Peptidase_S9B_N"/>
</dbReference>
<dbReference type="GO" id="GO:0008236">
    <property type="term" value="F:serine-type peptidase activity"/>
    <property type="evidence" value="ECO:0007669"/>
    <property type="project" value="InterPro"/>
</dbReference>
<evidence type="ECO:0000259" key="3">
    <source>
        <dbReference type="Pfam" id="PF00930"/>
    </source>
</evidence>
<comment type="caution">
    <text evidence="4">The sequence shown here is derived from an EMBL/GenBank/DDBJ whole genome shotgun (WGS) entry which is preliminary data.</text>
</comment>
<dbReference type="STRING" id="1349421.OI18_18845"/>